<evidence type="ECO:0000313" key="5">
    <source>
        <dbReference type="Proteomes" id="UP000567179"/>
    </source>
</evidence>
<evidence type="ECO:0000256" key="2">
    <source>
        <dbReference type="SAM" id="Phobius"/>
    </source>
</evidence>
<feature type="signal peptide" evidence="3">
    <location>
        <begin position="1"/>
        <end position="21"/>
    </location>
</feature>
<feature type="region of interest" description="Disordered" evidence="1">
    <location>
        <begin position="402"/>
        <end position="436"/>
    </location>
</feature>
<feature type="transmembrane region" description="Helical" evidence="2">
    <location>
        <begin position="293"/>
        <end position="313"/>
    </location>
</feature>
<organism evidence="4 5">
    <name type="scientific">Psilocybe cf. subviscida</name>
    <dbReference type="NCBI Taxonomy" id="2480587"/>
    <lineage>
        <taxon>Eukaryota</taxon>
        <taxon>Fungi</taxon>
        <taxon>Dikarya</taxon>
        <taxon>Basidiomycota</taxon>
        <taxon>Agaricomycotina</taxon>
        <taxon>Agaricomycetes</taxon>
        <taxon>Agaricomycetidae</taxon>
        <taxon>Agaricales</taxon>
        <taxon>Agaricineae</taxon>
        <taxon>Strophariaceae</taxon>
        <taxon>Psilocybe</taxon>
    </lineage>
</organism>
<evidence type="ECO:0000256" key="3">
    <source>
        <dbReference type="SAM" id="SignalP"/>
    </source>
</evidence>
<evidence type="ECO:0000256" key="1">
    <source>
        <dbReference type="SAM" id="MobiDB-lite"/>
    </source>
</evidence>
<evidence type="ECO:0008006" key="6">
    <source>
        <dbReference type="Google" id="ProtNLM"/>
    </source>
</evidence>
<dbReference type="Proteomes" id="UP000567179">
    <property type="component" value="Unassembled WGS sequence"/>
</dbReference>
<protein>
    <recommendedName>
        <fullName evidence="6">Transmembrane protein</fullName>
    </recommendedName>
</protein>
<keyword evidence="2" id="KW-0812">Transmembrane</keyword>
<feature type="compositionally biased region" description="Polar residues" evidence="1">
    <location>
        <begin position="374"/>
        <end position="385"/>
    </location>
</feature>
<dbReference type="OrthoDB" id="2923771at2759"/>
<keyword evidence="2" id="KW-1133">Transmembrane helix</keyword>
<reference evidence="4 5" key="1">
    <citation type="journal article" date="2020" name="ISME J.">
        <title>Uncovering the hidden diversity of litter-decomposition mechanisms in mushroom-forming fungi.</title>
        <authorList>
            <person name="Floudas D."/>
            <person name="Bentzer J."/>
            <person name="Ahren D."/>
            <person name="Johansson T."/>
            <person name="Persson P."/>
            <person name="Tunlid A."/>
        </authorList>
    </citation>
    <scope>NUCLEOTIDE SEQUENCE [LARGE SCALE GENOMIC DNA]</scope>
    <source>
        <strain evidence="4 5">CBS 101986</strain>
    </source>
</reference>
<proteinExistence type="predicted"/>
<keyword evidence="2" id="KW-0472">Membrane</keyword>
<keyword evidence="3" id="KW-0732">Signal</keyword>
<dbReference type="AlphaFoldDB" id="A0A8H5BGC7"/>
<dbReference type="EMBL" id="JAACJJ010000028">
    <property type="protein sequence ID" value="KAF5322626.1"/>
    <property type="molecule type" value="Genomic_DNA"/>
</dbReference>
<name>A0A8H5BGC7_9AGAR</name>
<accession>A0A8H5BGC7</accession>
<gene>
    <name evidence="4" type="ORF">D9619_002077</name>
</gene>
<feature type="transmembrane region" description="Helical" evidence="2">
    <location>
        <begin position="255"/>
        <end position="273"/>
    </location>
</feature>
<feature type="region of interest" description="Disordered" evidence="1">
    <location>
        <begin position="368"/>
        <end position="388"/>
    </location>
</feature>
<feature type="chain" id="PRO_5034558256" description="Transmembrane protein" evidence="3">
    <location>
        <begin position="22"/>
        <end position="451"/>
    </location>
</feature>
<evidence type="ECO:0000313" key="4">
    <source>
        <dbReference type="EMBL" id="KAF5322626.1"/>
    </source>
</evidence>
<feature type="transmembrane region" description="Helical" evidence="2">
    <location>
        <begin position="224"/>
        <end position="248"/>
    </location>
</feature>
<comment type="caution">
    <text evidence="4">The sequence shown here is derived from an EMBL/GenBank/DDBJ whole genome shotgun (WGS) entry which is preliminary data.</text>
</comment>
<dbReference type="InterPro" id="IPR027948">
    <property type="entry name" value="DUF4436"/>
</dbReference>
<dbReference type="Pfam" id="PF14494">
    <property type="entry name" value="DUF4436"/>
    <property type="match status" value="1"/>
</dbReference>
<keyword evidence="5" id="KW-1185">Reference proteome</keyword>
<sequence length="451" mass="48895">MLMCFILIGISLLSMLAPVASIAVKPLSLSSTRVPFTAQITLDVEVLAADPMARTLTLDWYPSIPALDCAASSPVEYDLYMSHDILDTTSPSWAVMGPYPPLFQINSTTMCQTLSQLSPFPTFRTVTKLLVSSPETSVVFPLRGLSSLQDYPFDVYIAPMIVWLIDPKTGVMTSPNITKTYGIAVNFEVSLPVASTTLSQSGITYSESQLVLTFRVERSIATKVFVVMVAITNWLTAVTFTIMCAAAIVYRPHRIYSEMFVLPVGVVFAFASIRQNMPGAPDGFGTTLDMYSTLPFLVIMTFAGLTLILLVLFRRIKDHYASEESKGAQDLEAAGRDGGTMHAGEDTRCIYVPTLKQDVGGAQSIRRLAKSSEHIPSSRTSTDATCTPILENKKGHLAAEVASEKPQGDQQDSDQEAVEEKNQGLKEGQAGSAKHAEIVATIDAAVIPKTT</sequence>